<name>A0A6A6BMZ3_9PEZI</name>
<evidence type="ECO:0000313" key="3">
    <source>
        <dbReference type="Proteomes" id="UP000799438"/>
    </source>
</evidence>
<evidence type="ECO:0000256" key="1">
    <source>
        <dbReference type="SAM" id="MobiDB-lite"/>
    </source>
</evidence>
<feature type="compositionally biased region" description="Acidic residues" evidence="1">
    <location>
        <begin position="496"/>
        <end position="516"/>
    </location>
</feature>
<feature type="region of interest" description="Disordered" evidence="1">
    <location>
        <begin position="1"/>
        <end position="112"/>
    </location>
</feature>
<feature type="compositionally biased region" description="Polar residues" evidence="1">
    <location>
        <begin position="322"/>
        <end position="333"/>
    </location>
</feature>
<feature type="region of interest" description="Disordered" evidence="1">
    <location>
        <begin position="665"/>
        <end position="701"/>
    </location>
</feature>
<feature type="compositionally biased region" description="Polar residues" evidence="1">
    <location>
        <begin position="671"/>
        <end position="695"/>
    </location>
</feature>
<proteinExistence type="predicted"/>
<feature type="compositionally biased region" description="Basic and acidic residues" evidence="1">
    <location>
        <begin position="406"/>
        <end position="423"/>
    </location>
</feature>
<feature type="compositionally biased region" description="Polar residues" evidence="1">
    <location>
        <begin position="348"/>
        <end position="359"/>
    </location>
</feature>
<evidence type="ECO:0000313" key="2">
    <source>
        <dbReference type="EMBL" id="KAF2145490.1"/>
    </source>
</evidence>
<dbReference type="OrthoDB" id="3438840at2759"/>
<protein>
    <submittedName>
        <fullName evidence="2">Uncharacterized protein</fullName>
    </submittedName>
</protein>
<sequence length="779" mass="86307">MVSLVTWEAMPEPLPSPTLTNPDMILPDLSDSQDSTPSPRPRVQRPPSPSLLRQSLRFSSRPTSQRTTPTRASTRASQRDSSTFDPDATPKSLFHREDALASSPTLSGTPRANLMGNWQEAMERKSSNNSLRTMDSDQSRWTGFDGSFGDESGAEDVDGRYDTLPYVAGSDEETDNEQWDGPDEDEFSSAALSKRAEMILANAKKRLNLMEGNLRGARQSLLPTPNSPNPMSMRTDVSTRLEAARQEDRKKYPNLSARYSYHPSPLSNGNRGHTRGHSETFVPSPQTPGFSQQATTNEKRSTSALGSFRGPFTASPLEHAINRNTSLRGTRSQEGMRHSWLPADHNNSRSVSRGSTAQLSPRALETLREDEDPKEVPKEVHKEVSTNDLRRSASTTGELRAQMQDLRGRISSLRDRAREDGMKRRSLQNLRAPSPFTTTSGWQGDAEASRPSTHSGAETAPGRSRQRNNRTTSTSPHNRHAANTPGSEDQESHYEDAEEGEVDEILNETESSDEPEAAVSDDAVVEGYRQEVDADSLYDKDILFHDAEVTAGAHEDRVDAFDYEHFFLHSAMGSYSRENRSPSVSSEGSVETTRPSSPVQPVAQASPQANPEAALSPHRRTRSQESISTVATFATATEGKGSNEEESNEALDQFAQQALRDHLLTRPSKISLRSTSSGQRSIRSPYSRNPSSAGDSTPEYFGDPAARIMSSFFSPKLERGQLTPLKQKDEDLLYSLTTSIQQVCTRLQSLSEDEYETRIWRQRLDQARKILDGVPSENF</sequence>
<feature type="compositionally biased region" description="Polar residues" evidence="1">
    <location>
        <begin position="427"/>
        <end position="442"/>
    </location>
</feature>
<keyword evidence="3" id="KW-1185">Reference proteome</keyword>
<feature type="compositionally biased region" description="Basic and acidic residues" evidence="1">
    <location>
        <begin position="374"/>
        <end position="391"/>
    </location>
</feature>
<feature type="region of interest" description="Disordered" evidence="1">
    <location>
        <begin position="256"/>
        <end position="524"/>
    </location>
</feature>
<feature type="compositionally biased region" description="Polar residues" evidence="1">
    <location>
        <begin position="581"/>
        <end position="609"/>
    </location>
</feature>
<organism evidence="2 3">
    <name type="scientific">Aplosporella prunicola CBS 121167</name>
    <dbReference type="NCBI Taxonomy" id="1176127"/>
    <lineage>
        <taxon>Eukaryota</taxon>
        <taxon>Fungi</taxon>
        <taxon>Dikarya</taxon>
        <taxon>Ascomycota</taxon>
        <taxon>Pezizomycotina</taxon>
        <taxon>Dothideomycetes</taxon>
        <taxon>Dothideomycetes incertae sedis</taxon>
        <taxon>Botryosphaeriales</taxon>
        <taxon>Aplosporellaceae</taxon>
        <taxon>Aplosporella</taxon>
    </lineage>
</organism>
<feature type="compositionally biased region" description="Low complexity" evidence="1">
    <location>
        <begin position="50"/>
        <end position="76"/>
    </location>
</feature>
<reference evidence="2" key="1">
    <citation type="journal article" date="2020" name="Stud. Mycol.">
        <title>101 Dothideomycetes genomes: a test case for predicting lifestyles and emergence of pathogens.</title>
        <authorList>
            <person name="Haridas S."/>
            <person name="Albert R."/>
            <person name="Binder M."/>
            <person name="Bloem J."/>
            <person name="Labutti K."/>
            <person name="Salamov A."/>
            <person name="Andreopoulos B."/>
            <person name="Baker S."/>
            <person name="Barry K."/>
            <person name="Bills G."/>
            <person name="Bluhm B."/>
            <person name="Cannon C."/>
            <person name="Castanera R."/>
            <person name="Culley D."/>
            <person name="Daum C."/>
            <person name="Ezra D."/>
            <person name="Gonzalez J."/>
            <person name="Henrissat B."/>
            <person name="Kuo A."/>
            <person name="Liang C."/>
            <person name="Lipzen A."/>
            <person name="Lutzoni F."/>
            <person name="Magnuson J."/>
            <person name="Mondo S."/>
            <person name="Nolan M."/>
            <person name="Ohm R."/>
            <person name="Pangilinan J."/>
            <person name="Park H.-J."/>
            <person name="Ramirez L."/>
            <person name="Alfaro M."/>
            <person name="Sun H."/>
            <person name="Tritt A."/>
            <person name="Yoshinaga Y."/>
            <person name="Zwiers L.-H."/>
            <person name="Turgeon B."/>
            <person name="Goodwin S."/>
            <person name="Spatafora J."/>
            <person name="Crous P."/>
            <person name="Grigoriev I."/>
        </authorList>
    </citation>
    <scope>NUCLEOTIDE SEQUENCE</scope>
    <source>
        <strain evidence="2">CBS 121167</strain>
    </source>
</reference>
<feature type="compositionally biased region" description="Polar residues" evidence="1">
    <location>
        <begin position="281"/>
        <end position="296"/>
    </location>
</feature>
<accession>A0A6A6BMZ3</accession>
<dbReference type="EMBL" id="ML995477">
    <property type="protein sequence ID" value="KAF2145490.1"/>
    <property type="molecule type" value="Genomic_DNA"/>
</dbReference>
<feature type="compositionally biased region" description="Pro residues" evidence="1">
    <location>
        <begin position="38"/>
        <end position="49"/>
    </location>
</feature>
<feature type="region of interest" description="Disordered" evidence="1">
    <location>
        <begin position="124"/>
        <end position="186"/>
    </location>
</feature>
<feature type="compositionally biased region" description="Acidic residues" evidence="1">
    <location>
        <begin position="170"/>
        <end position="186"/>
    </location>
</feature>
<feature type="region of interest" description="Disordered" evidence="1">
    <location>
        <begin position="574"/>
        <end position="628"/>
    </location>
</feature>
<dbReference type="Proteomes" id="UP000799438">
    <property type="component" value="Unassembled WGS sequence"/>
</dbReference>
<dbReference type="GeneID" id="54301386"/>
<dbReference type="RefSeq" id="XP_033401202.1">
    <property type="nucleotide sequence ID" value="XM_033543889.1"/>
</dbReference>
<dbReference type="AlphaFoldDB" id="A0A6A6BMZ3"/>
<gene>
    <name evidence="2" type="ORF">K452DRAFT_315726</name>
</gene>